<name>A0A370BCT5_9ACTN</name>
<proteinExistence type="predicted"/>
<keyword evidence="2" id="KW-1185">Reference proteome</keyword>
<dbReference type="AlphaFoldDB" id="A0A370BCT5"/>
<accession>A0A370BCT5</accession>
<dbReference type="Proteomes" id="UP000253741">
    <property type="component" value="Unassembled WGS sequence"/>
</dbReference>
<comment type="caution">
    <text evidence="1">The sequence shown here is derived from an EMBL/GenBank/DDBJ whole genome shotgun (WGS) entry which is preliminary data.</text>
</comment>
<gene>
    <name evidence="1" type="ORF">DVH02_14150</name>
</gene>
<dbReference type="EMBL" id="QQNA01000099">
    <property type="protein sequence ID" value="RDG37506.1"/>
    <property type="molecule type" value="Genomic_DNA"/>
</dbReference>
<reference evidence="1 2" key="1">
    <citation type="submission" date="2018-07" db="EMBL/GenBank/DDBJ databases">
        <title>Streptomyces species from bats.</title>
        <authorList>
            <person name="Dunlap C."/>
        </authorList>
    </citation>
    <scope>NUCLEOTIDE SEQUENCE [LARGE SCALE GENOMIC DNA]</scope>
    <source>
        <strain evidence="1 2">AC230</strain>
    </source>
</reference>
<evidence type="ECO:0000313" key="2">
    <source>
        <dbReference type="Proteomes" id="UP000253741"/>
    </source>
</evidence>
<evidence type="ECO:0000313" key="1">
    <source>
        <dbReference type="EMBL" id="RDG37506.1"/>
    </source>
</evidence>
<organism evidence="1 2">
    <name type="scientific">Streptomyces corynorhini</name>
    <dbReference type="NCBI Taxonomy" id="2282652"/>
    <lineage>
        <taxon>Bacteria</taxon>
        <taxon>Bacillati</taxon>
        <taxon>Actinomycetota</taxon>
        <taxon>Actinomycetes</taxon>
        <taxon>Kitasatosporales</taxon>
        <taxon>Streptomycetaceae</taxon>
        <taxon>Streptomyces</taxon>
    </lineage>
</organism>
<sequence>MGDPPPQRGGDPMSDITQSPATQAMATLAHQISYRGGHQPMTAAVLLDHLAPAVLQTLAGRCHHVTTAACRDVILGLPPVRTGETRREYALRLRAAAQHATAVDGSTKDLRRRYLLDVIRAQGGRWTTAYPGVAQRGTLRRDLEHLVTEGHLTTEGPADGRYYLLAQTDRW</sequence>
<protein>
    <submittedName>
        <fullName evidence="1">Uncharacterized protein</fullName>
    </submittedName>
</protein>